<accession>A0A5E6RBB5</accession>
<dbReference type="InterPro" id="IPR012902">
    <property type="entry name" value="N_methyl_site"/>
</dbReference>
<keyword evidence="2" id="KW-0812">Transmembrane</keyword>
<dbReference type="GO" id="GO:0015627">
    <property type="term" value="C:type II protein secretion system complex"/>
    <property type="evidence" value="ECO:0007669"/>
    <property type="project" value="InterPro"/>
</dbReference>
<dbReference type="PANTHER" id="PTHR30093:SF47">
    <property type="entry name" value="TYPE IV PILUS NON-CORE MINOR PILIN PILE"/>
    <property type="match status" value="1"/>
</dbReference>
<dbReference type="EMBL" id="CABVHG010000007">
    <property type="protein sequence ID" value="VVM65022.1"/>
    <property type="molecule type" value="Genomic_DNA"/>
</dbReference>
<evidence type="ECO:0000313" key="3">
    <source>
        <dbReference type="EMBL" id="VVM65022.1"/>
    </source>
</evidence>
<dbReference type="SUPFAM" id="SSF54523">
    <property type="entry name" value="Pili subunits"/>
    <property type="match status" value="1"/>
</dbReference>
<dbReference type="PANTHER" id="PTHR30093">
    <property type="entry name" value="GENERAL SECRETION PATHWAY PROTEIN G"/>
    <property type="match status" value="1"/>
</dbReference>
<evidence type="ECO:0000256" key="1">
    <source>
        <dbReference type="ARBA" id="ARBA00022481"/>
    </source>
</evidence>
<reference evidence="3" key="1">
    <citation type="submission" date="2019-09" db="EMBL/GenBank/DDBJ databases">
        <authorList>
            <person name="Chandra G."/>
            <person name="Truman W A."/>
        </authorList>
    </citation>
    <scope>NUCLEOTIDE SEQUENCE [LARGE SCALE GENOMIC DNA]</scope>
    <source>
        <strain evidence="3">PS652</strain>
    </source>
</reference>
<dbReference type="PROSITE" id="PS00409">
    <property type="entry name" value="PROKAR_NTER_METHYL"/>
    <property type="match status" value="1"/>
</dbReference>
<evidence type="ECO:0008006" key="4">
    <source>
        <dbReference type="Google" id="ProtNLM"/>
    </source>
</evidence>
<dbReference type="AlphaFoldDB" id="A0A5E6RBB5"/>
<sequence>MVSSMKRSQGFTLIELLVVMAIIATLMTIAMPRYFNSLETSREATLRQSLAVMREALDHFYGDTGRYPESLEQLVEQRYLRGAPLDPITERRDLWQVVAPPEGVAGAVADIKSGSTGRARDGSLYAEW</sequence>
<dbReference type="GO" id="GO:0015628">
    <property type="term" value="P:protein secretion by the type II secretion system"/>
    <property type="evidence" value="ECO:0007669"/>
    <property type="project" value="InterPro"/>
</dbReference>
<protein>
    <recommendedName>
        <fullName evidence="4">Type II secretion system protein G</fullName>
    </recommendedName>
</protein>
<keyword evidence="2" id="KW-1133">Transmembrane helix</keyword>
<dbReference type="Gene3D" id="3.30.700.10">
    <property type="entry name" value="Glycoprotein, Type 4 Pilin"/>
    <property type="match status" value="1"/>
</dbReference>
<dbReference type="NCBIfam" id="TIGR02532">
    <property type="entry name" value="IV_pilin_GFxxxE"/>
    <property type="match status" value="1"/>
</dbReference>
<gene>
    <name evidence="3" type="ORF">PS652_01477</name>
</gene>
<keyword evidence="1" id="KW-0488">Methylation</keyword>
<name>A0A5E6RBB5_PSEFL</name>
<dbReference type="Pfam" id="PF07963">
    <property type="entry name" value="N_methyl"/>
    <property type="match status" value="1"/>
</dbReference>
<proteinExistence type="predicted"/>
<dbReference type="PRINTS" id="PR00813">
    <property type="entry name" value="BCTERIALGSPG"/>
</dbReference>
<organism evidence="3">
    <name type="scientific">Pseudomonas fluorescens</name>
    <dbReference type="NCBI Taxonomy" id="294"/>
    <lineage>
        <taxon>Bacteria</taxon>
        <taxon>Pseudomonadati</taxon>
        <taxon>Pseudomonadota</taxon>
        <taxon>Gammaproteobacteria</taxon>
        <taxon>Pseudomonadales</taxon>
        <taxon>Pseudomonadaceae</taxon>
        <taxon>Pseudomonas</taxon>
    </lineage>
</organism>
<keyword evidence="2" id="KW-0472">Membrane</keyword>
<feature type="transmembrane region" description="Helical" evidence="2">
    <location>
        <begin position="12"/>
        <end position="35"/>
    </location>
</feature>
<dbReference type="InterPro" id="IPR045584">
    <property type="entry name" value="Pilin-like"/>
</dbReference>
<dbReference type="InterPro" id="IPR000983">
    <property type="entry name" value="Bac_GSPG_pilin"/>
</dbReference>
<evidence type="ECO:0000256" key="2">
    <source>
        <dbReference type="SAM" id="Phobius"/>
    </source>
</evidence>